<reference evidence="1" key="1">
    <citation type="journal article" date="2012" name="Nature">
        <title>The tomato genome sequence provides insights into fleshy fruit evolution.</title>
        <authorList>
            <consortium name="Tomato Genome Consortium"/>
        </authorList>
    </citation>
    <scope>NUCLEOTIDE SEQUENCE [LARGE SCALE GENOMIC DNA]</scope>
    <source>
        <strain evidence="1">cv. Heinz 1706</strain>
    </source>
</reference>
<proteinExistence type="predicted"/>
<protein>
    <submittedName>
        <fullName evidence="1">Uncharacterized protein</fullName>
    </submittedName>
</protein>
<organism evidence="1">
    <name type="scientific">Solanum lycopersicum</name>
    <name type="common">Tomato</name>
    <name type="synonym">Lycopersicon esculentum</name>
    <dbReference type="NCBI Taxonomy" id="4081"/>
    <lineage>
        <taxon>Eukaryota</taxon>
        <taxon>Viridiplantae</taxon>
        <taxon>Streptophyta</taxon>
        <taxon>Embryophyta</taxon>
        <taxon>Tracheophyta</taxon>
        <taxon>Spermatophyta</taxon>
        <taxon>Magnoliopsida</taxon>
        <taxon>eudicotyledons</taxon>
        <taxon>Gunneridae</taxon>
        <taxon>Pentapetalae</taxon>
        <taxon>asterids</taxon>
        <taxon>lamiids</taxon>
        <taxon>Solanales</taxon>
        <taxon>Solanaceae</taxon>
        <taxon>Solanoideae</taxon>
        <taxon>Solaneae</taxon>
        <taxon>Solanum</taxon>
        <taxon>Solanum subgen. Lycopersicon</taxon>
    </lineage>
</organism>
<reference evidence="1" key="2">
    <citation type="submission" date="2019-01" db="UniProtKB">
        <authorList>
            <consortium name="EnsemblPlants"/>
        </authorList>
    </citation>
    <scope>IDENTIFICATION</scope>
    <source>
        <strain evidence="1">cv. Heinz 1706</strain>
    </source>
</reference>
<dbReference type="InParanoid" id="A0A3Q7FUM4"/>
<accession>A0A3Q7FUM4</accession>
<keyword evidence="2" id="KW-1185">Reference proteome</keyword>
<dbReference type="Proteomes" id="UP000004994">
    <property type="component" value="Chromosome 3"/>
</dbReference>
<dbReference type="AlphaFoldDB" id="A0A3Q7FUM4"/>
<sequence length="72" mass="8553">MFLHRPRLFSLDLILYSCCRNTHSIKTKWPEVLITTVMQFKMTRLLIAGSVLCRKIHNNSKFHPNRKKNGRI</sequence>
<name>A0A3Q7FUM4_SOLLC</name>
<evidence type="ECO:0000313" key="2">
    <source>
        <dbReference type="Proteomes" id="UP000004994"/>
    </source>
</evidence>
<dbReference type="EnsemblPlants" id="Solyc03g116815.1.1">
    <property type="protein sequence ID" value="Solyc03g116815.1.1"/>
    <property type="gene ID" value="Solyc03g116815.1"/>
</dbReference>
<dbReference type="Gramene" id="Solyc03g116815.1.1">
    <property type="protein sequence ID" value="Solyc03g116815.1.1"/>
    <property type="gene ID" value="Solyc03g116815.1"/>
</dbReference>
<evidence type="ECO:0000313" key="1">
    <source>
        <dbReference type="EnsemblPlants" id="Solyc03g116815.1.1"/>
    </source>
</evidence>